<evidence type="ECO:0000256" key="1">
    <source>
        <dbReference type="SAM" id="Phobius"/>
    </source>
</evidence>
<keyword evidence="1" id="KW-0472">Membrane</keyword>
<sequence>MRQTGHWHERRGLRPLCNLAITDLTLDASSPQHEGRIAPGERVACFYTAILSVGCSFILIMLAQMARAQDTLAPVSRQCTLWQAHRVHTVSAVPLPCSEL</sequence>
<evidence type="ECO:0000313" key="2">
    <source>
        <dbReference type="EMBL" id="CAH0716469.1"/>
    </source>
</evidence>
<accession>A0A8J9Y2J6</accession>
<dbReference type="Proteomes" id="UP000838878">
    <property type="component" value="Chromosome 11"/>
</dbReference>
<name>A0A8J9Y2J6_9NEOP</name>
<feature type="transmembrane region" description="Helical" evidence="1">
    <location>
        <begin position="44"/>
        <end position="66"/>
    </location>
</feature>
<proteinExistence type="predicted"/>
<evidence type="ECO:0000313" key="3">
    <source>
        <dbReference type="Proteomes" id="UP000838878"/>
    </source>
</evidence>
<reference evidence="2" key="1">
    <citation type="submission" date="2021-12" db="EMBL/GenBank/DDBJ databases">
        <authorList>
            <person name="Martin H S."/>
        </authorList>
    </citation>
    <scope>NUCLEOTIDE SEQUENCE</scope>
</reference>
<feature type="non-terminal residue" evidence="2">
    <location>
        <position position="100"/>
    </location>
</feature>
<organism evidence="2 3">
    <name type="scientific">Brenthis ino</name>
    <name type="common">lesser marbled fritillary</name>
    <dbReference type="NCBI Taxonomy" id="405034"/>
    <lineage>
        <taxon>Eukaryota</taxon>
        <taxon>Metazoa</taxon>
        <taxon>Ecdysozoa</taxon>
        <taxon>Arthropoda</taxon>
        <taxon>Hexapoda</taxon>
        <taxon>Insecta</taxon>
        <taxon>Pterygota</taxon>
        <taxon>Neoptera</taxon>
        <taxon>Endopterygota</taxon>
        <taxon>Lepidoptera</taxon>
        <taxon>Glossata</taxon>
        <taxon>Ditrysia</taxon>
        <taxon>Papilionoidea</taxon>
        <taxon>Nymphalidae</taxon>
        <taxon>Heliconiinae</taxon>
        <taxon>Argynnini</taxon>
        <taxon>Brenthis</taxon>
    </lineage>
</organism>
<dbReference type="AlphaFoldDB" id="A0A8J9Y2J6"/>
<gene>
    <name evidence="2" type="ORF">BINO364_LOCUS3233</name>
</gene>
<keyword evidence="1" id="KW-1133">Transmembrane helix</keyword>
<protein>
    <submittedName>
        <fullName evidence="2">Uncharacterized protein</fullName>
    </submittedName>
</protein>
<keyword evidence="1" id="KW-0812">Transmembrane</keyword>
<keyword evidence="3" id="KW-1185">Reference proteome</keyword>
<dbReference type="EMBL" id="OV170231">
    <property type="protein sequence ID" value="CAH0716469.1"/>
    <property type="molecule type" value="Genomic_DNA"/>
</dbReference>